<evidence type="ECO:0000256" key="1">
    <source>
        <dbReference type="SAM" id="Phobius"/>
    </source>
</evidence>
<comment type="caution">
    <text evidence="2">The sequence shown here is derived from an EMBL/GenBank/DDBJ whole genome shotgun (WGS) entry which is preliminary data.</text>
</comment>
<proteinExistence type="predicted"/>
<dbReference type="PANTHER" id="PTHR37304">
    <property type="entry name" value="MEMBRANE PROTEIN-RELATED"/>
    <property type="match status" value="1"/>
</dbReference>
<dbReference type="AlphaFoldDB" id="A0A1F6B151"/>
<dbReference type="Pfam" id="PF04070">
    <property type="entry name" value="DUF378"/>
    <property type="match status" value="1"/>
</dbReference>
<evidence type="ECO:0008006" key="4">
    <source>
        <dbReference type="Google" id="ProtNLM"/>
    </source>
</evidence>
<name>A0A1F6B151_9BACT</name>
<protein>
    <recommendedName>
        <fullName evidence="4">DUF378 domain-containing protein</fullName>
    </recommendedName>
</protein>
<gene>
    <name evidence="2" type="ORF">A2973_00080</name>
</gene>
<dbReference type="PANTHER" id="PTHR37304:SF1">
    <property type="entry name" value="MEMBRANE PROTEIN"/>
    <property type="match status" value="1"/>
</dbReference>
<accession>A0A1F6B151</accession>
<evidence type="ECO:0000313" key="2">
    <source>
        <dbReference type="EMBL" id="OGG30650.1"/>
    </source>
</evidence>
<reference evidence="2 3" key="1">
    <citation type="journal article" date="2016" name="Nat. Commun.">
        <title>Thousands of microbial genomes shed light on interconnected biogeochemical processes in an aquifer system.</title>
        <authorList>
            <person name="Anantharaman K."/>
            <person name="Brown C.T."/>
            <person name="Hug L.A."/>
            <person name="Sharon I."/>
            <person name="Castelle C.J."/>
            <person name="Probst A.J."/>
            <person name="Thomas B.C."/>
            <person name="Singh A."/>
            <person name="Wilkins M.J."/>
            <person name="Karaoz U."/>
            <person name="Brodie E.L."/>
            <person name="Williams K.H."/>
            <person name="Hubbard S.S."/>
            <person name="Banfield J.F."/>
        </authorList>
    </citation>
    <scope>NUCLEOTIDE SEQUENCE [LARGE SCALE GENOMIC DNA]</scope>
</reference>
<dbReference type="Proteomes" id="UP000176409">
    <property type="component" value="Unassembled WGS sequence"/>
</dbReference>
<keyword evidence="1" id="KW-1133">Transmembrane helix</keyword>
<feature type="transmembrane region" description="Helical" evidence="1">
    <location>
        <begin position="32"/>
        <end position="56"/>
    </location>
</feature>
<keyword evidence="1" id="KW-0812">Transmembrane</keyword>
<organism evidence="2 3">
    <name type="scientific">Candidatus Gottesmanbacteria bacterium RIFCSPLOWO2_01_FULL_49_10</name>
    <dbReference type="NCBI Taxonomy" id="1798396"/>
    <lineage>
        <taxon>Bacteria</taxon>
        <taxon>Candidatus Gottesmaniibacteriota</taxon>
    </lineage>
</organism>
<dbReference type="EMBL" id="MFJZ01000010">
    <property type="protein sequence ID" value="OGG30650.1"/>
    <property type="molecule type" value="Genomic_DNA"/>
</dbReference>
<sequence>MKALHMASYMLLWVGGLNWGLEGLFKFNLVNAVLGSVPALEALVYVLVGAATVYVVTTHKNDCKVCAGK</sequence>
<evidence type="ECO:0000313" key="3">
    <source>
        <dbReference type="Proteomes" id="UP000176409"/>
    </source>
</evidence>
<dbReference type="InterPro" id="IPR007211">
    <property type="entry name" value="DUF378"/>
</dbReference>
<keyword evidence="1" id="KW-0472">Membrane</keyword>